<organism evidence="1 2">
    <name type="scientific">Helicobacter mehlei</name>
    <dbReference type="NCBI Taxonomy" id="2316080"/>
    <lineage>
        <taxon>Bacteria</taxon>
        <taxon>Pseudomonadati</taxon>
        <taxon>Campylobacterota</taxon>
        <taxon>Epsilonproteobacteria</taxon>
        <taxon>Campylobacterales</taxon>
        <taxon>Helicobacteraceae</taxon>
        <taxon>Helicobacter</taxon>
    </lineage>
</organism>
<dbReference type="AlphaFoldDB" id="A0A553UMQ9"/>
<comment type="caution">
    <text evidence="1">The sequence shown here is derived from an EMBL/GenBank/DDBJ whole genome shotgun (WGS) entry which is preliminary data.</text>
</comment>
<dbReference type="RefSeq" id="WP_120947517.1">
    <property type="nucleotide sequence ID" value="NZ_QXQS01000001.1"/>
</dbReference>
<dbReference type="Proteomes" id="UP000319322">
    <property type="component" value="Unassembled WGS sequence"/>
</dbReference>
<reference evidence="2" key="1">
    <citation type="submission" date="2019-07" db="EMBL/GenBank/DDBJ databases">
        <title>Helicobacter labacensis sp. nov., Helicobacter mehlei sp. nov. and Helicobacter vulpis sp. nov., isolated from gastric mucosa of red fox (Vulpis vulpis).</title>
        <authorList>
            <person name="Papic B."/>
        </authorList>
    </citation>
    <scope>NUCLEOTIDE SEQUENCE [LARGE SCALE GENOMIC DNA]</scope>
    <source>
        <strain evidence="2">L8b</strain>
    </source>
</reference>
<evidence type="ECO:0000313" key="2">
    <source>
        <dbReference type="Proteomes" id="UP000319322"/>
    </source>
</evidence>
<name>A0A553UMQ9_9HELI</name>
<dbReference type="EMBL" id="VKGC01000019">
    <property type="protein sequence ID" value="TSA81494.1"/>
    <property type="molecule type" value="Genomic_DNA"/>
</dbReference>
<evidence type="ECO:0000313" key="1">
    <source>
        <dbReference type="EMBL" id="TSA81494.1"/>
    </source>
</evidence>
<sequence length="249" mass="27753">MNINRFIRNFLEVRQALGGQNFPTKELNATAMQAAIEYEKLYLQEAQNNLAEEQARAKMEIDYLNAQYTLQASKAQTLNALIQCQSMITSLKDNAAINRANAYVSFLNTVGNASNTSAIAAYAREVTQTIRLIGDEKPDPLLQACLQNLGKELERLNGLEGASEVVQIFAQSLETLPDHPVRIWGFSTLKDAQDSFLVDGVEITRANSFLFQQSTPKSYKITFKSTNQNGEAQKSIDIQVRDQAIRGLK</sequence>
<keyword evidence="2" id="KW-1185">Reference proteome</keyword>
<gene>
    <name evidence="1" type="ORF">FNE76_06575</name>
</gene>
<reference evidence="1 2" key="2">
    <citation type="submission" date="2019-07" db="EMBL/GenBank/DDBJ databases">
        <title>Helicobacter labacensis sp. nov., Helicobacter mehlei sp. nov. and Helicobacter vulpis sp. nov., isolated from gastric mucosa of red fox (Vulpis vulpis).</title>
        <authorList>
            <person name="Kusar D."/>
            <person name="Gruntar I."/>
            <person name="Pate M."/>
            <person name="Zajc U."/>
            <person name="Ocepek M."/>
        </authorList>
    </citation>
    <scope>NUCLEOTIDE SEQUENCE [LARGE SCALE GENOMIC DNA]</scope>
    <source>
        <strain evidence="1 2">L8b</strain>
    </source>
</reference>
<proteinExistence type="predicted"/>
<accession>A0A553UMQ9</accession>
<protein>
    <submittedName>
        <fullName evidence="1">Uncharacterized protein</fullName>
    </submittedName>
</protein>